<dbReference type="EMBL" id="JAPMSZ010000007">
    <property type="protein sequence ID" value="KAJ5095961.1"/>
    <property type="molecule type" value="Genomic_DNA"/>
</dbReference>
<feature type="region of interest" description="Disordered" evidence="7">
    <location>
        <begin position="437"/>
        <end position="489"/>
    </location>
</feature>
<dbReference type="GO" id="GO:0000981">
    <property type="term" value="F:DNA-binding transcription factor activity, RNA polymerase II-specific"/>
    <property type="evidence" value="ECO:0007669"/>
    <property type="project" value="InterPro"/>
</dbReference>
<name>A0A9W9F994_9EURO</name>
<dbReference type="OrthoDB" id="2593732at2759"/>
<keyword evidence="1" id="KW-0479">Metal-binding</keyword>
<comment type="caution">
    <text evidence="9">The sequence shown here is derived from an EMBL/GenBank/DDBJ whole genome shotgun (WGS) entry which is preliminary data.</text>
</comment>
<reference evidence="9" key="1">
    <citation type="submission" date="2022-11" db="EMBL/GenBank/DDBJ databases">
        <authorList>
            <person name="Petersen C."/>
        </authorList>
    </citation>
    <scope>NUCLEOTIDE SEQUENCE</scope>
    <source>
        <strain evidence="9">IBT 34128</strain>
    </source>
</reference>
<evidence type="ECO:0000259" key="8">
    <source>
        <dbReference type="PROSITE" id="PS50048"/>
    </source>
</evidence>
<dbReference type="SUPFAM" id="SSF57701">
    <property type="entry name" value="Zn2/Cys6 DNA-binding domain"/>
    <property type="match status" value="1"/>
</dbReference>
<evidence type="ECO:0000256" key="4">
    <source>
        <dbReference type="ARBA" id="ARBA00023125"/>
    </source>
</evidence>
<keyword evidence="10" id="KW-1185">Reference proteome</keyword>
<dbReference type="PROSITE" id="PS50048">
    <property type="entry name" value="ZN2_CY6_FUNGAL_2"/>
    <property type="match status" value="1"/>
</dbReference>
<dbReference type="Pfam" id="PF00172">
    <property type="entry name" value="Zn_clus"/>
    <property type="match status" value="1"/>
</dbReference>
<evidence type="ECO:0000256" key="7">
    <source>
        <dbReference type="SAM" id="MobiDB-lite"/>
    </source>
</evidence>
<keyword evidence="3" id="KW-0805">Transcription regulation</keyword>
<dbReference type="CDD" id="cd00067">
    <property type="entry name" value="GAL4"/>
    <property type="match status" value="1"/>
</dbReference>
<evidence type="ECO:0000256" key="1">
    <source>
        <dbReference type="ARBA" id="ARBA00022723"/>
    </source>
</evidence>
<dbReference type="InterPro" id="IPR052360">
    <property type="entry name" value="Transcr_Regulatory_Proteins"/>
</dbReference>
<evidence type="ECO:0000256" key="2">
    <source>
        <dbReference type="ARBA" id="ARBA00022833"/>
    </source>
</evidence>
<dbReference type="Gene3D" id="4.10.240.10">
    <property type="entry name" value="Zn(2)-C6 fungal-type DNA-binding domain"/>
    <property type="match status" value="1"/>
</dbReference>
<dbReference type="InterPro" id="IPR001138">
    <property type="entry name" value="Zn2Cys6_DnaBD"/>
</dbReference>
<gene>
    <name evidence="9" type="ORF">NUU61_005317</name>
</gene>
<feature type="domain" description="Zn(2)-C6 fungal-type" evidence="8">
    <location>
        <begin position="12"/>
        <end position="40"/>
    </location>
</feature>
<sequence length="489" mass="54868">MARKAHQKVRTGCITCKARRVKCDETHPRCIKCTSTGRECDGYRAPPPGSFSWDELLYIQPCTVPDADRTELRSLAFFREAVAPVLSGPLGRSFWTGLVNQAAHQEPAARHAAVAISALYEQFGQGAWESVAPYRDGFAIQHYNRAIKSVINLQEPKSGQLDSVIIVCVLFDCIEFLRGNTEAAVQHYRYGIRLLNSTCRNTELLAIFRHLSIFPLFFVSDLSTLPPLSAAGCPSPAGPFRSLAQAQESMDWLTCQGLKLARERNRQSLVQVQKQIDRSLNAWSSAMAKFKAEQDSAVVKGALYRMLEVRWLLCKMWVNACTDQNETTYDKYMDNFERIVEISQQVQSSASDGSSPPRFAFEMGFAPLLYFVVIKCRNLSLRLKALSLMKTISCPREMLWDSDVMTRIGLQIIEKEHGIKLTPGRIAELKRTDKYAPLPPEDCRIRDSVPEEEDMRVKSNSDGANSGKSRLSFHCPTAGNEVEAIRDGP</sequence>
<dbReference type="AlphaFoldDB" id="A0A9W9F994"/>
<organism evidence="9 10">
    <name type="scientific">Penicillium alfredii</name>
    <dbReference type="NCBI Taxonomy" id="1506179"/>
    <lineage>
        <taxon>Eukaryota</taxon>
        <taxon>Fungi</taxon>
        <taxon>Dikarya</taxon>
        <taxon>Ascomycota</taxon>
        <taxon>Pezizomycotina</taxon>
        <taxon>Eurotiomycetes</taxon>
        <taxon>Eurotiomycetidae</taxon>
        <taxon>Eurotiales</taxon>
        <taxon>Aspergillaceae</taxon>
        <taxon>Penicillium</taxon>
    </lineage>
</organism>
<keyword evidence="6" id="KW-0539">Nucleus</keyword>
<dbReference type="PROSITE" id="PS00463">
    <property type="entry name" value="ZN2_CY6_FUNGAL_1"/>
    <property type="match status" value="1"/>
</dbReference>
<keyword evidence="5" id="KW-0804">Transcription</keyword>
<evidence type="ECO:0000256" key="3">
    <source>
        <dbReference type="ARBA" id="ARBA00023015"/>
    </source>
</evidence>
<reference evidence="9" key="2">
    <citation type="journal article" date="2023" name="IMA Fungus">
        <title>Comparative genomic study of the Penicillium genus elucidates a diverse pangenome and 15 lateral gene transfer events.</title>
        <authorList>
            <person name="Petersen C."/>
            <person name="Sorensen T."/>
            <person name="Nielsen M.R."/>
            <person name="Sondergaard T.E."/>
            <person name="Sorensen J.L."/>
            <person name="Fitzpatrick D.A."/>
            <person name="Frisvad J.C."/>
            <person name="Nielsen K.L."/>
        </authorList>
    </citation>
    <scope>NUCLEOTIDE SEQUENCE</scope>
    <source>
        <strain evidence="9">IBT 34128</strain>
    </source>
</reference>
<dbReference type="GO" id="GO:0016740">
    <property type="term" value="F:transferase activity"/>
    <property type="evidence" value="ECO:0007669"/>
    <property type="project" value="UniProtKB-KW"/>
</dbReference>
<dbReference type="GO" id="GO:0003677">
    <property type="term" value="F:DNA binding"/>
    <property type="evidence" value="ECO:0007669"/>
    <property type="project" value="UniProtKB-KW"/>
</dbReference>
<dbReference type="PANTHER" id="PTHR36206">
    <property type="entry name" value="ASPERCRYPTIN BIOSYNTHESIS CLUSTER-SPECIFIC TRANSCRIPTION REGULATOR ATNN-RELATED"/>
    <property type="match status" value="1"/>
</dbReference>
<dbReference type="GO" id="GO:0008270">
    <property type="term" value="F:zinc ion binding"/>
    <property type="evidence" value="ECO:0007669"/>
    <property type="project" value="InterPro"/>
</dbReference>
<evidence type="ECO:0000313" key="9">
    <source>
        <dbReference type="EMBL" id="KAJ5095961.1"/>
    </source>
</evidence>
<dbReference type="GeneID" id="81395067"/>
<feature type="compositionally biased region" description="Polar residues" evidence="7">
    <location>
        <begin position="460"/>
        <end position="469"/>
    </location>
</feature>
<keyword evidence="9" id="KW-0808">Transferase</keyword>
<dbReference type="RefSeq" id="XP_056511512.1">
    <property type="nucleotide sequence ID" value="XM_056655899.1"/>
</dbReference>
<proteinExistence type="predicted"/>
<evidence type="ECO:0000256" key="5">
    <source>
        <dbReference type="ARBA" id="ARBA00023163"/>
    </source>
</evidence>
<keyword evidence="4" id="KW-0238">DNA-binding</keyword>
<dbReference type="SMART" id="SM00066">
    <property type="entry name" value="GAL4"/>
    <property type="match status" value="1"/>
</dbReference>
<dbReference type="PANTHER" id="PTHR36206:SF16">
    <property type="entry name" value="TRANSCRIPTION FACTOR DOMAIN-CONTAINING PROTEIN-RELATED"/>
    <property type="match status" value="1"/>
</dbReference>
<feature type="compositionally biased region" description="Basic and acidic residues" evidence="7">
    <location>
        <begin position="441"/>
        <end position="459"/>
    </location>
</feature>
<evidence type="ECO:0000256" key="6">
    <source>
        <dbReference type="ARBA" id="ARBA00023242"/>
    </source>
</evidence>
<dbReference type="InterPro" id="IPR036864">
    <property type="entry name" value="Zn2-C6_fun-type_DNA-bd_sf"/>
</dbReference>
<protein>
    <submittedName>
        <fullName evidence="9">4'-phosphopantetheinyl transferase</fullName>
    </submittedName>
</protein>
<dbReference type="Proteomes" id="UP001141434">
    <property type="component" value="Unassembled WGS sequence"/>
</dbReference>
<evidence type="ECO:0000313" key="10">
    <source>
        <dbReference type="Proteomes" id="UP001141434"/>
    </source>
</evidence>
<keyword evidence="2" id="KW-0862">Zinc</keyword>
<accession>A0A9W9F994</accession>